<dbReference type="PANTHER" id="PTHR11474:SF76">
    <property type="entry name" value="SHKT DOMAIN-CONTAINING PROTEIN"/>
    <property type="match status" value="1"/>
</dbReference>
<dbReference type="PANTHER" id="PTHR11474">
    <property type="entry name" value="TYROSINASE FAMILY MEMBER"/>
    <property type="match status" value="1"/>
</dbReference>
<dbReference type="Gene3D" id="1.10.1280.10">
    <property type="entry name" value="Di-copper center containing domain from catechol oxidase"/>
    <property type="match status" value="1"/>
</dbReference>
<evidence type="ECO:0000259" key="4">
    <source>
        <dbReference type="PROSITE" id="PS00498"/>
    </source>
</evidence>
<dbReference type="InterPro" id="IPR050316">
    <property type="entry name" value="Tyrosinase/Hemocyanin"/>
</dbReference>
<organism evidence="5 6">
    <name type="scientific">Modicisalibacter muralis</name>
    <dbReference type="NCBI Taxonomy" id="119000"/>
    <lineage>
        <taxon>Bacteria</taxon>
        <taxon>Pseudomonadati</taxon>
        <taxon>Pseudomonadota</taxon>
        <taxon>Gammaproteobacteria</taxon>
        <taxon>Oceanospirillales</taxon>
        <taxon>Halomonadaceae</taxon>
        <taxon>Modicisalibacter</taxon>
    </lineage>
</organism>
<evidence type="ECO:0000313" key="6">
    <source>
        <dbReference type="Proteomes" id="UP000198654"/>
    </source>
</evidence>
<dbReference type="PRINTS" id="PR00092">
    <property type="entry name" value="TYROSINASE"/>
</dbReference>
<keyword evidence="1" id="KW-0479">Metal-binding</keyword>
<dbReference type="GO" id="GO:0046872">
    <property type="term" value="F:metal ion binding"/>
    <property type="evidence" value="ECO:0007669"/>
    <property type="project" value="UniProtKB-KW"/>
</dbReference>
<keyword evidence="2" id="KW-0186">Copper</keyword>
<keyword evidence="6" id="KW-1185">Reference proteome</keyword>
<dbReference type="STRING" id="119000.SAMN05661010_02204"/>
<feature type="domain" description="Tyrosinase copper-binding" evidence="4">
    <location>
        <begin position="365"/>
        <end position="376"/>
    </location>
</feature>
<evidence type="ECO:0000256" key="1">
    <source>
        <dbReference type="ARBA" id="ARBA00022723"/>
    </source>
</evidence>
<accession>A0A1G9LQ44</accession>
<dbReference type="SUPFAM" id="SSF48056">
    <property type="entry name" value="Di-copper centre-containing domain"/>
    <property type="match status" value="1"/>
</dbReference>
<name>A0A1G9LQ44_9GAMM</name>
<dbReference type="GO" id="GO:0016491">
    <property type="term" value="F:oxidoreductase activity"/>
    <property type="evidence" value="ECO:0007669"/>
    <property type="project" value="InterPro"/>
</dbReference>
<dbReference type="Pfam" id="PF00264">
    <property type="entry name" value="Tyrosinase"/>
    <property type="match status" value="1"/>
</dbReference>
<evidence type="ECO:0000256" key="3">
    <source>
        <dbReference type="SAM" id="MobiDB-lite"/>
    </source>
</evidence>
<feature type="region of interest" description="Disordered" evidence="3">
    <location>
        <begin position="574"/>
        <end position="596"/>
    </location>
</feature>
<gene>
    <name evidence="5" type="ORF">SAMN05661010_02204</name>
</gene>
<protein>
    <submittedName>
        <fullName evidence="5">Common central domain of tyrosinase</fullName>
    </submittedName>
</protein>
<evidence type="ECO:0000256" key="2">
    <source>
        <dbReference type="ARBA" id="ARBA00023008"/>
    </source>
</evidence>
<sequence length="596" mass="67565">MPSIPDHPTWNDEIAALFASPDWLPEPKRAAIAAQWQGCMSGYGVQLNDYASVKAWSVTIFNHLASRNMPLTTDSRQYWPEPALRSLAAWINDGWRHSSSDPIDYQERIPLWDAQPITIARRRDIETLSQDELDHYRMLLDDVLRVRDPAADAPWQKLAYLHTNWCLHYQEAFAFWHRAYLMWFEHLIGMPVPYWNFMAAGTSIDGDSAAGIPQAFKDETYVHPRSGERRPNPLRYAAAKDGCSKICQGAMPVDEKTPNSCTWVHRDPLLYTTGDDQRQARIKKFKMVRLYQQQILDALKFDTFSHPQGWPGYPWANIPSFDPPPPDSDYPYRNCNFDGLYEQPHDNFHGWLGADMADNAYTAFDPIFWSYHANIDRMLEVWLRAHPGAIYTAGYPLQPFIGAGVKEISLTDPRHWRYTAIGDLARDSHRLGYDYDPPRYPEYQGETAHGVTVQGANETLALYLLFEGVRCTHDGYLIDVFIDQADPPLDAVDPDNPHYVGRLTRIGMGIRDDKGRCVSQGVTRVLNATRNAQRLGLEAQAEVSVSLIVTDLASGALVSVDEYRALPGFVPEARWGAPWPSPGGSRQTGQECPACH</sequence>
<dbReference type="EMBL" id="FNGI01000005">
    <property type="protein sequence ID" value="SDL64050.1"/>
    <property type="molecule type" value="Genomic_DNA"/>
</dbReference>
<dbReference type="PROSITE" id="PS00498">
    <property type="entry name" value="TYROSINASE_2"/>
    <property type="match status" value="1"/>
</dbReference>
<dbReference type="InterPro" id="IPR002227">
    <property type="entry name" value="Tyrosinase_Cu-bd"/>
</dbReference>
<dbReference type="AlphaFoldDB" id="A0A1G9LQ44"/>
<proteinExistence type="predicted"/>
<evidence type="ECO:0000313" key="5">
    <source>
        <dbReference type="EMBL" id="SDL64050.1"/>
    </source>
</evidence>
<dbReference type="Proteomes" id="UP000198654">
    <property type="component" value="Unassembled WGS sequence"/>
</dbReference>
<dbReference type="RefSeq" id="WP_217636572.1">
    <property type="nucleotide sequence ID" value="NZ_FNGI01000005.1"/>
</dbReference>
<reference evidence="5 6" key="1">
    <citation type="submission" date="2016-10" db="EMBL/GenBank/DDBJ databases">
        <authorList>
            <person name="de Groot N.N."/>
        </authorList>
    </citation>
    <scope>NUCLEOTIDE SEQUENCE [LARGE SCALE GENOMIC DNA]</scope>
    <source>
        <strain evidence="5 6">DSM 14789</strain>
    </source>
</reference>
<dbReference type="InterPro" id="IPR008922">
    <property type="entry name" value="Di-copper_centre_dom_sf"/>
</dbReference>